<sequence length="222" mass="24636">MQIQNRTCRIYGTASAEYLLLQMVDEHDLAGMEREVEAIHRQTTQPFLLAAVQVENWNDDLSPWPAPPVWGKQGFGGRAGDTLAWLAQAVPGIRQQYSIKEDCKVVLGGYSLAGLFALWAATQTNALYGVAAASPSVWFPGWPEHEAAHPIQAQRIYLSLGDREEHTKNQTMAAVGDNICALHSTLTRCGRDCRLEWNAGGHFKDADLRTARAFVWVMEGKQ</sequence>
<protein>
    <submittedName>
        <fullName evidence="1">Esterase</fullName>
    </submittedName>
</protein>
<dbReference type="SUPFAM" id="SSF53474">
    <property type="entry name" value="alpha/beta-Hydrolases"/>
    <property type="match status" value="1"/>
</dbReference>
<dbReference type="InterPro" id="IPR029058">
    <property type="entry name" value="AB_hydrolase_fold"/>
</dbReference>
<accession>A0A943DEH5</accession>
<evidence type="ECO:0000313" key="1">
    <source>
        <dbReference type="EMBL" id="MBS5333057.1"/>
    </source>
</evidence>
<dbReference type="Proteomes" id="UP000759273">
    <property type="component" value="Unassembled WGS sequence"/>
</dbReference>
<reference evidence="1" key="1">
    <citation type="submission" date="2021-02" db="EMBL/GenBank/DDBJ databases">
        <title>Infant gut strain persistence is associated with maternal origin, phylogeny, and functional potential including surface adhesion and iron acquisition.</title>
        <authorList>
            <person name="Lou Y.C."/>
        </authorList>
    </citation>
    <scope>NUCLEOTIDE SEQUENCE</scope>
    <source>
        <strain evidence="1">L3_101_000M1_dasL3_101_000M1_concoct_87</strain>
    </source>
</reference>
<evidence type="ECO:0000313" key="2">
    <source>
        <dbReference type="Proteomes" id="UP000759273"/>
    </source>
</evidence>
<dbReference type="EMBL" id="JAGZGG010000028">
    <property type="protein sequence ID" value="MBS5333057.1"/>
    <property type="molecule type" value="Genomic_DNA"/>
</dbReference>
<dbReference type="AlphaFoldDB" id="A0A943DEH5"/>
<dbReference type="InterPro" id="IPR000801">
    <property type="entry name" value="Esterase-like"/>
</dbReference>
<comment type="caution">
    <text evidence="1">The sequence shown here is derived from an EMBL/GenBank/DDBJ whole genome shotgun (WGS) entry which is preliminary data.</text>
</comment>
<organism evidence="1 2">
    <name type="scientific">Subdoligranulum variabile</name>
    <dbReference type="NCBI Taxonomy" id="214851"/>
    <lineage>
        <taxon>Bacteria</taxon>
        <taxon>Bacillati</taxon>
        <taxon>Bacillota</taxon>
        <taxon>Clostridia</taxon>
        <taxon>Eubacteriales</taxon>
        <taxon>Oscillospiraceae</taxon>
        <taxon>Subdoligranulum</taxon>
    </lineage>
</organism>
<name>A0A943DEH5_9FIRM</name>
<gene>
    <name evidence="1" type="ORF">KHY36_11095</name>
</gene>
<dbReference type="Gene3D" id="3.40.50.1820">
    <property type="entry name" value="alpha/beta hydrolase"/>
    <property type="match status" value="1"/>
</dbReference>
<dbReference type="Pfam" id="PF00756">
    <property type="entry name" value="Esterase"/>
    <property type="match status" value="1"/>
</dbReference>
<proteinExistence type="predicted"/>